<accession>A0A1G9UK26</accession>
<dbReference type="Proteomes" id="UP000199544">
    <property type="component" value="Unassembled WGS sequence"/>
</dbReference>
<dbReference type="AlphaFoldDB" id="A0A1G9UK26"/>
<sequence length="137" mass="14235">MPTYLGSGSSVPTDSSGSLNINVPSTPIKLAAFGLSIPAPDNRVILNATVGISASLGNPTVLFKIYRDTGIIFSTVTELQLSVAQNATVTFQAIDLNVPVGSNYAYSITAELVNSNLLNNALITGPITFSGIATTRF</sequence>
<reference evidence="2" key="1">
    <citation type="submission" date="2016-10" db="EMBL/GenBank/DDBJ databases">
        <authorList>
            <person name="Varghese N."/>
            <person name="Submissions S."/>
        </authorList>
    </citation>
    <scope>NUCLEOTIDE SEQUENCE [LARGE SCALE GENOMIC DNA]</scope>
    <source>
        <strain evidence="2">CGMCC 1.6854</strain>
    </source>
</reference>
<evidence type="ECO:0000313" key="2">
    <source>
        <dbReference type="Proteomes" id="UP000199544"/>
    </source>
</evidence>
<dbReference type="EMBL" id="FNHW01000001">
    <property type="protein sequence ID" value="SDM60217.1"/>
    <property type="molecule type" value="Genomic_DNA"/>
</dbReference>
<organism evidence="1 2">
    <name type="scientific">Fictibacillus solisalsi</name>
    <dbReference type="NCBI Taxonomy" id="459525"/>
    <lineage>
        <taxon>Bacteria</taxon>
        <taxon>Bacillati</taxon>
        <taxon>Bacillota</taxon>
        <taxon>Bacilli</taxon>
        <taxon>Bacillales</taxon>
        <taxon>Fictibacillaceae</taxon>
        <taxon>Fictibacillus</taxon>
    </lineage>
</organism>
<name>A0A1G9UK26_9BACL</name>
<dbReference type="STRING" id="459525.SAMN04488137_0971"/>
<protein>
    <recommendedName>
        <fullName evidence="3">Exosporium leader peptide</fullName>
    </recommendedName>
</protein>
<evidence type="ECO:0008006" key="3">
    <source>
        <dbReference type="Google" id="ProtNLM"/>
    </source>
</evidence>
<dbReference type="OrthoDB" id="2922920at2"/>
<proteinExistence type="predicted"/>
<evidence type="ECO:0000313" key="1">
    <source>
        <dbReference type="EMBL" id="SDM60217.1"/>
    </source>
</evidence>
<keyword evidence="2" id="KW-1185">Reference proteome</keyword>
<gene>
    <name evidence="1" type="ORF">SAMN04488137_0971</name>
</gene>
<dbReference type="RefSeq" id="WP_090232961.1">
    <property type="nucleotide sequence ID" value="NZ_FNHW01000001.1"/>
</dbReference>